<feature type="compositionally biased region" description="Basic and acidic residues" evidence="10">
    <location>
        <begin position="2858"/>
        <end position="2867"/>
    </location>
</feature>
<feature type="region of interest" description="Disordered" evidence="10">
    <location>
        <begin position="1857"/>
        <end position="1885"/>
    </location>
</feature>
<protein>
    <recommendedName>
        <fullName evidence="12">MIR domain-containing protein</fullName>
    </recommendedName>
</protein>
<dbReference type="OrthoDB" id="2016580at2759"/>
<dbReference type="PANTHER" id="PTHR13715">
    <property type="entry name" value="RYANODINE RECEPTOR AND IP3 RECEPTOR"/>
    <property type="match status" value="1"/>
</dbReference>
<feature type="compositionally biased region" description="Acidic residues" evidence="10">
    <location>
        <begin position="2368"/>
        <end position="2379"/>
    </location>
</feature>
<dbReference type="Gramene" id="PNW71701">
    <property type="protein sequence ID" value="PNW71701"/>
    <property type="gene ID" value="CHLRE_16g665450v5"/>
</dbReference>
<dbReference type="PaxDb" id="3055-EDO97469"/>
<dbReference type="Pfam" id="PF08454">
    <property type="entry name" value="RIH_assoc"/>
    <property type="match status" value="1"/>
</dbReference>
<keyword evidence="14" id="KW-1185">Reference proteome</keyword>
<dbReference type="RefSeq" id="XP_042915697.1">
    <property type="nucleotide sequence ID" value="XM_043071056.1"/>
</dbReference>
<dbReference type="InterPro" id="IPR000699">
    <property type="entry name" value="RIH_dom"/>
</dbReference>
<comment type="subcellular location">
    <subcellularLocation>
        <location evidence="1">Endomembrane system</location>
        <topology evidence="1">Multi-pass membrane protein</topology>
    </subcellularLocation>
</comment>
<dbReference type="PROSITE" id="PS50919">
    <property type="entry name" value="MIR"/>
    <property type="match status" value="1"/>
</dbReference>
<feature type="region of interest" description="Disordered" evidence="10">
    <location>
        <begin position="2207"/>
        <end position="2387"/>
    </location>
</feature>
<dbReference type="InterPro" id="IPR036300">
    <property type="entry name" value="MIR_dom_sf"/>
</dbReference>
<feature type="transmembrane region" description="Helical" evidence="11">
    <location>
        <begin position="2938"/>
        <end position="2960"/>
    </location>
</feature>
<dbReference type="InterPro" id="IPR014821">
    <property type="entry name" value="Ins145_P3_rcpt"/>
</dbReference>
<dbReference type="SUPFAM" id="SSF100909">
    <property type="entry name" value="IP3 receptor type 1 binding core, domain 2"/>
    <property type="match status" value="2"/>
</dbReference>
<dbReference type="Gene3D" id="1.10.287.70">
    <property type="match status" value="1"/>
</dbReference>
<dbReference type="SMART" id="SM00472">
    <property type="entry name" value="MIR"/>
    <property type="match status" value="2"/>
</dbReference>
<evidence type="ECO:0000256" key="11">
    <source>
        <dbReference type="SAM" id="Phobius"/>
    </source>
</evidence>
<dbReference type="GO" id="GO:0012505">
    <property type="term" value="C:endomembrane system"/>
    <property type="evidence" value="ECO:0007669"/>
    <property type="project" value="UniProtKB-SubCell"/>
</dbReference>
<keyword evidence="8" id="KW-1071">Ligand-gated ion channel</keyword>
<feature type="transmembrane region" description="Helical" evidence="11">
    <location>
        <begin position="2913"/>
        <end position="2932"/>
    </location>
</feature>
<dbReference type="Proteomes" id="UP000006906">
    <property type="component" value="Chromosome 16"/>
</dbReference>
<dbReference type="InterPro" id="IPR016093">
    <property type="entry name" value="MIR_motif"/>
</dbReference>
<evidence type="ECO:0000259" key="12">
    <source>
        <dbReference type="PROSITE" id="PS50919"/>
    </source>
</evidence>
<evidence type="ECO:0000256" key="5">
    <source>
        <dbReference type="ARBA" id="ARBA00022989"/>
    </source>
</evidence>
<dbReference type="InParanoid" id="A0A2K3CTW4"/>
<dbReference type="InterPro" id="IPR015925">
    <property type="entry name" value="Ryanodine_IP3_receptor"/>
</dbReference>
<feature type="transmembrane region" description="Helical" evidence="11">
    <location>
        <begin position="3061"/>
        <end position="3086"/>
    </location>
</feature>
<dbReference type="InterPro" id="IPR005821">
    <property type="entry name" value="Ion_trans_dom"/>
</dbReference>
<evidence type="ECO:0000256" key="9">
    <source>
        <dbReference type="ARBA" id="ARBA00023303"/>
    </source>
</evidence>
<gene>
    <name evidence="13" type="ORF">CHLRE_16g665450v5</name>
</gene>
<evidence type="ECO:0000313" key="14">
    <source>
        <dbReference type="Proteomes" id="UP000006906"/>
    </source>
</evidence>
<evidence type="ECO:0000256" key="8">
    <source>
        <dbReference type="ARBA" id="ARBA00023286"/>
    </source>
</evidence>
<keyword evidence="3 11" id="KW-0812">Transmembrane</keyword>
<feature type="transmembrane region" description="Helical" evidence="11">
    <location>
        <begin position="2980"/>
        <end position="3001"/>
    </location>
</feature>
<feature type="domain" description="MIR" evidence="12">
    <location>
        <begin position="155"/>
        <end position="208"/>
    </location>
</feature>
<dbReference type="Pfam" id="PF08709">
    <property type="entry name" value="Ins145_P3_rec"/>
    <property type="match status" value="1"/>
</dbReference>
<dbReference type="SUPFAM" id="SSF82109">
    <property type="entry name" value="MIR domain"/>
    <property type="match status" value="2"/>
</dbReference>
<keyword evidence="9" id="KW-0407">Ion channel</keyword>
<dbReference type="Pfam" id="PF01365">
    <property type="entry name" value="RYDR_ITPR"/>
    <property type="match status" value="2"/>
</dbReference>
<dbReference type="InterPro" id="IPR035910">
    <property type="entry name" value="RyR/IP3R_RIH_dom_sf"/>
</dbReference>
<evidence type="ECO:0000256" key="3">
    <source>
        <dbReference type="ARBA" id="ARBA00022692"/>
    </source>
</evidence>
<dbReference type="GO" id="GO:0005262">
    <property type="term" value="F:calcium channel activity"/>
    <property type="evidence" value="ECO:0007669"/>
    <property type="project" value="InterPro"/>
</dbReference>
<keyword evidence="6" id="KW-0406">Ion transport</keyword>
<feature type="compositionally biased region" description="Polar residues" evidence="10">
    <location>
        <begin position="1858"/>
        <end position="1875"/>
    </location>
</feature>
<evidence type="ECO:0000256" key="7">
    <source>
        <dbReference type="ARBA" id="ARBA00023136"/>
    </source>
</evidence>
<evidence type="ECO:0000313" key="13">
    <source>
        <dbReference type="EMBL" id="PNW71701.1"/>
    </source>
</evidence>
<dbReference type="Pfam" id="PF00520">
    <property type="entry name" value="Ion_trans"/>
    <property type="match status" value="1"/>
</dbReference>
<feature type="compositionally biased region" description="Gly residues" evidence="10">
    <location>
        <begin position="2868"/>
        <end position="2881"/>
    </location>
</feature>
<dbReference type="PANTHER" id="PTHR13715:SF99">
    <property type="entry name" value="INOSITOL 1,4,5-TRISPHOSPHATE RECEPTOR-LIKE PROTEIN A"/>
    <property type="match status" value="1"/>
</dbReference>
<proteinExistence type="predicted"/>
<keyword evidence="7 11" id="KW-0472">Membrane</keyword>
<feature type="transmembrane region" description="Helical" evidence="11">
    <location>
        <begin position="2805"/>
        <end position="2828"/>
    </location>
</feature>
<dbReference type="InterPro" id="IPR013662">
    <property type="entry name" value="RIH_assoc-dom"/>
</dbReference>
<keyword evidence="4" id="KW-0677">Repeat</keyword>
<evidence type="ECO:0000256" key="2">
    <source>
        <dbReference type="ARBA" id="ARBA00022448"/>
    </source>
</evidence>
<evidence type="ECO:0000256" key="10">
    <source>
        <dbReference type="SAM" id="MobiDB-lite"/>
    </source>
</evidence>
<dbReference type="STRING" id="3055.A0A2K3CTW4"/>
<feature type="compositionally biased region" description="Basic and acidic residues" evidence="10">
    <location>
        <begin position="400"/>
        <end position="423"/>
    </location>
</feature>
<feature type="region of interest" description="Disordered" evidence="10">
    <location>
        <begin position="400"/>
        <end position="454"/>
    </location>
</feature>
<dbReference type="EMBL" id="CM008977">
    <property type="protein sequence ID" value="PNW71701.1"/>
    <property type="molecule type" value="Genomic_DNA"/>
</dbReference>
<keyword evidence="5 11" id="KW-1133">Transmembrane helix</keyword>
<feature type="compositionally biased region" description="Low complexity" evidence="10">
    <location>
        <begin position="2237"/>
        <end position="2253"/>
    </location>
</feature>
<dbReference type="GeneID" id="5727016"/>
<feature type="region of interest" description="Disordered" evidence="10">
    <location>
        <begin position="2858"/>
        <end position="2885"/>
    </location>
</feature>
<dbReference type="ExpressionAtlas" id="A0A2K3CTW4">
    <property type="expression patterns" value="baseline and differential"/>
</dbReference>
<evidence type="ECO:0000256" key="1">
    <source>
        <dbReference type="ARBA" id="ARBA00004127"/>
    </source>
</evidence>
<evidence type="ECO:0000256" key="4">
    <source>
        <dbReference type="ARBA" id="ARBA00022737"/>
    </source>
</evidence>
<dbReference type="Pfam" id="PF02815">
    <property type="entry name" value="MIR"/>
    <property type="match status" value="1"/>
</dbReference>
<evidence type="ECO:0000256" key="6">
    <source>
        <dbReference type="ARBA" id="ARBA00023065"/>
    </source>
</evidence>
<dbReference type="GO" id="GO:0016020">
    <property type="term" value="C:membrane"/>
    <property type="evidence" value="ECO:0007669"/>
    <property type="project" value="InterPro"/>
</dbReference>
<keyword evidence="2" id="KW-0813">Transport</keyword>
<reference evidence="13 14" key="1">
    <citation type="journal article" date="2007" name="Science">
        <title>The Chlamydomonas genome reveals the evolution of key animal and plant functions.</title>
        <authorList>
            <person name="Merchant S.S."/>
            <person name="Prochnik S.E."/>
            <person name="Vallon O."/>
            <person name="Harris E.H."/>
            <person name="Karpowicz S.J."/>
            <person name="Witman G.B."/>
            <person name="Terry A."/>
            <person name="Salamov A."/>
            <person name="Fritz-Laylin L.K."/>
            <person name="Marechal-Drouard L."/>
            <person name="Marshall W.F."/>
            <person name="Qu L.H."/>
            <person name="Nelson D.R."/>
            <person name="Sanderfoot A.A."/>
            <person name="Spalding M.H."/>
            <person name="Kapitonov V.V."/>
            <person name="Ren Q."/>
            <person name="Ferris P."/>
            <person name="Lindquist E."/>
            <person name="Shapiro H."/>
            <person name="Lucas S.M."/>
            <person name="Grimwood J."/>
            <person name="Schmutz J."/>
            <person name="Cardol P."/>
            <person name="Cerutti H."/>
            <person name="Chanfreau G."/>
            <person name="Chen C.L."/>
            <person name="Cognat V."/>
            <person name="Croft M.T."/>
            <person name="Dent R."/>
            <person name="Dutcher S."/>
            <person name="Fernandez E."/>
            <person name="Fukuzawa H."/>
            <person name="Gonzalez-Ballester D."/>
            <person name="Gonzalez-Halphen D."/>
            <person name="Hallmann A."/>
            <person name="Hanikenne M."/>
            <person name="Hippler M."/>
            <person name="Inwood W."/>
            <person name="Jabbari K."/>
            <person name="Kalanon M."/>
            <person name="Kuras R."/>
            <person name="Lefebvre P.A."/>
            <person name="Lemaire S.D."/>
            <person name="Lobanov A.V."/>
            <person name="Lohr M."/>
            <person name="Manuell A."/>
            <person name="Meier I."/>
            <person name="Mets L."/>
            <person name="Mittag M."/>
            <person name="Mittelmeier T."/>
            <person name="Moroney J.V."/>
            <person name="Moseley J."/>
            <person name="Napoli C."/>
            <person name="Nedelcu A.M."/>
            <person name="Niyogi K."/>
            <person name="Novoselov S.V."/>
            <person name="Paulsen I.T."/>
            <person name="Pazour G."/>
            <person name="Purton S."/>
            <person name="Ral J.P."/>
            <person name="Riano-Pachon D.M."/>
            <person name="Riekhof W."/>
            <person name="Rymarquis L."/>
            <person name="Schroda M."/>
            <person name="Stern D."/>
            <person name="Umen J."/>
            <person name="Willows R."/>
            <person name="Wilson N."/>
            <person name="Zimmer S.L."/>
            <person name="Allmer J."/>
            <person name="Balk J."/>
            <person name="Bisova K."/>
            <person name="Chen C.J."/>
            <person name="Elias M."/>
            <person name="Gendler K."/>
            <person name="Hauser C."/>
            <person name="Lamb M.R."/>
            <person name="Ledford H."/>
            <person name="Long J.C."/>
            <person name="Minagawa J."/>
            <person name="Page M.D."/>
            <person name="Pan J."/>
            <person name="Pootakham W."/>
            <person name="Roje S."/>
            <person name="Rose A."/>
            <person name="Stahlberg E."/>
            <person name="Terauchi A.M."/>
            <person name="Yang P."/>
            <person name="Ball S."/>
            <person name="Bowler C."/>
            <person name="Dieckmann C.L."/>
            <person name="Gladyshev V.N."/>
            <person name="Green P."/>
            <person name="Jorgensen R."/>
            <person name="Mayfield S."/>
            <person name="Mueller-Roeber B."/>
            <person name="Rajamani S."/>
            <person name="Sayre R.T."/>
            <person name="Brokstein P."/>
            <person name="Dubchak I."/>
            <person name="Goodstein D."/>
            <person name="Hornick L."/>
            <person name="Huang Y.W."/>
            <person name="Jhaveri J."/>
            <person name="Luo Y."/>
            <person name="Martinez D."/>
            <person name="Ngau W.C."/>
            <person name="Otillar B."/>
            <person name="Poliakov A."/>
            <person name="Porter A."/>
            <person name="Szajkowski L."/>
            <person name="Werner G."/>
            <person name="Zhou K."/>
            <person name="Grigoriev I.V."/>
            <person name="Rokhsar D.S."/>
            <person name="Grossman A.R."/>
        </authorList>
    </citation>
    <scope>NUCLEOTIDE SEQUENCE [LARGE SCALE GENOMIC DNA]</scope>
    <source>
        <strain evidence="14">CC-503</strain>
    </source>
</reference>
<accession>A0A2K3CTW4</accession>
<organism evidence="13 14">
    <name type="scientific">Chlamydomonas reinhardtii</name>
    <name type="common">Chlamydomonas smithii</name>
    <dbReference type="NCBI Taxonomy" id="3055"/>
    <lineage>
        <taxon>Eukaryota</taxon>
        <taxon>Viridiplantae</taxon>
        <taxon>Chlorophyta</taxon>
        <taxon>core chlorophytes</taxon>
        <taxon>Chlorophyceae</taxon>
        <taxon>CS clade</taxon>
        <taxon>Chlamydomonadales</taxon>
        <taxon>Chlamydomonadaceae</taxon>
        <taxon>Chlamydomonas</taxon>
    </lineage>
</organism>
<dbReference type="Gene3D" id="2.80.10.50">
    <property type="match status" value="2"/>
</dbReference>
<feature type="region of interest" description="Disordered" evidence="10">
    <location>
        <begin position="1217"/>
        <end position="1252"/>
    </location>
</feature>
<dbReference type="OMA" id="FFMIWNF"/>
<sequence length="3210" mass="356863">MEPLTTLEGLKTRTLKYGDTVFFKVDGKEAFVSANDRMTPQIRTEELSRDAAEMATGPAELMPPDLKDCIFEVTRKFQYTQKKMLINQLTTVGLVPEEVFAEVKEDGPDADGNFHEYLLSHKSIRSKERNALMKLFRGYRNEKKTNESEYLQIVGDSILYGQTFQLRHVDTNKFLTIKRTAADVEVRALKVVLDEGGDEGSWFQVFSGYRTKAEGSRLEPGDVIALKGLAFSPGSNSQSEWPGLHVSSIRIEDIKREDMLPVEKNPYLTASKEVSAAPEVSAFKVIPFAVHERSTRLDPPLNERMRGMSSISIQDLVANTIYINFLGAYEKLDGEKSQKVLYFESPMTRKDPDRVSGPDCWRVELVEPEGKWCGMPVKHMSKVRIRHLPTGMYLAANSEKAKLEAKRSDMDRRGKMDDLERKRSGAGGARRKDGIMEQEEAPEAPEPQVPVTPGGVEQALRSAVATDADVLHEEGYRLVLTHRYAVPATTWQVYTVQGPDEPVGQKLYAFFKHVETGFWMSGAGPAMPADPNDDMDDDQEMQWYPIVHPKKLERNVMQVVVVPDDFTKKVMEVQRVAAVIRSVSKELKRTMRKDKLPSEEELIALVQAGEEEKALAVLGSTQYAIKFKTRHKALKRALRDLVYWLDKDSWADTIDSAPHAEYQAVFRELGLFELIVVYMEAARVRLFATSHKLRSHALLGKLVVDTGRMCHRILQLACVACEDNQEHMKKHEGMVQLHLSLPLTAPDTLAAIYEDNMQMMQNVSREVVQAAVSLIRLHGQQPRFINFLRQISGTRERPMPNNQNWIISEIVGKGRNPLEIFCRAGMQKRHDKRGQLIDTWIISCKLDGTARPVEEVDASSFSNDPEDLTKAAIKEWDLSGDEEGNAPRDLFIYYCYTLKFIVSLCYGRNSLVRDLILQASQDYGLGLEFDGLLAAIHNENLPFGLRSYMVQVMRALYLDVEPFQPLKLPRHIRMMTKSAADNQSVLGRTSTPEDMARINQLIVTTSDYLKMMAEVKPHRSMLDKVEDAVEGAVDGAVDAMKSMLDMPPTTPKGGNVDEELVIDDEERALRTVGRNTLLLNQLKLTRELFRFGMMNLDDKKTQDLLKQLLDIIQLVDAMPLDNLARFKRGYASKVVMDMKKTALSIIDFALDMKTELHCAGIFTKFGEWQRSPKRQAYWAKKRGTQQPKARSSGAGVLGLARAAGGFMGGIRSAATLAGNKVSPTPGPSSAHGSDPEAPPPKDGSAPAETPDDGMFDWVRAAEEVIARDNDEDDFVLFKLDTIDDKEPLYKQESSCIMKLLDLVRYEDNDLTARTFALIERLTSKREKLLGELMRTFVVTDEDLVALAEVAGNHIEEAQKAYNYMGSLDVERSKDACQAATKAIDGLNSLLMVHKHVITGPNDSDRVFVSRATAINCQFLLSDMQVHQMVIKFLKLPLKRKSGDLKNQLREVEDPNRKEVFRACLTFLRNFMVVGDLDGSTSCAPSSANQAAVLPSLELLLSFLDTQDLPASDTVIALFVKNQSVASKEGLKVIRTLLQKLIPRYGDKRSAGWLEMLSKVMVVDGQHIKRNQAEAMQRISQNEEKVLFLPADDNRDAELRGLLAVEKMTASPTADPPVGRLAYHTACVQLLADCCIGKEPELVVKASGYMSLKDVVDVLLLRPCPKWSAASLRYIQRGYWRLMLTCYFATDTDNTKVQVRDGSNRMWPLTDEAAADGGGGGGDLLMRRYLENAAPGGAGSRAATEESCSSLIQAVMDEVERAIEEPMNALEDADSATHYLVTAVFPALKEYFMNHWHGHAGKLAVRPDALLSSMFDKIAALDDQLKALKDKGIGQSLKSELKMARTSTRALLNAMPEECNNTGKNYNTKPMATKSQAPGKESAPSMSQTTAVVAKNQKAVQEDWRTFVCKLAEMINVMINPRTNEIVEVLHLNNAFGAAVASLRMEGNPTFEQASLLRMARLLAAPFGYGVAGSNPGMSFEDLIEMLCKLLGSRDKRKKTVGPSDWKLPLMVKMVRVIRGALMLDDGHGAEELSQMRDAWAHMGLLKVAGKPIDMDDINEPPQELVTWRQSKFDKLSATKAAVTLLAHSANEVQFEAMQLLEELLRGGNTAVQGTLFEIMKRGNDLSESVFANLMAVFEMCRKYVSKRDYTYKSKPVKKEANIVEDAAKVVAGAVGAVVDTTKLIGNKLMEGALALEVAVPGLQRTVDSLVPPLPPQPPSHQNSGRTHPGPAPPSHMASGLSNAGPPSGPGSRRSSNHGGGSPADPMARQDSVRSNVQLPGETGAGAEADPEAAVPPPPPLQQERSASRLDKPPSIKRNSLSIKERTSRSGALPPLRRSNEGGEDTGYTGPGPIAEGVEDAATTQNGPEEADDEDEEEMQWQDKPPRLNHADSPYEFCKLVLSVLRQMVEGHYTNLQKLLQRQPNTIAPGSNVDLLMQAVDLFNVLQDYVGISLEVGDSEVADLMMGVCMFVQEMVQGPCESNQAALAATSFLAVCNRIFDNMRYTEEATEKAEKMLAHRRAMHYKCAIKTSVLNLLISLLEHSEKPDIPDRCADILEFANIEHQIEALCRVLGMNGDLALFPTEEDQEEWEAGHPPEDHELCGINKRLSGELLLLCGYVLKLNSVRKQAPGMVRILPYIDKLYQGEDVEKMEDELEHRVSFAADLQAFLRKHLGYVEIQWGSFVEPCFFTLTAECSELVDKAVWTKVTLDRLHNTVSPDSRQFHAVKAAELVEVLVDVVDDIELEAKLTQNKWLKVVSVLGQYRMKLLELTFYLAVATLIFQALADARWGPHTPFNERGQSWETVVLSVAVILQSTCTVLLYISMWYTDLNKHLNKMMPEVAEKLSNIAHNVRDFFNRSGGDDEKGGRGNGGGAGGKGGRGNDSAASAAPQAAVEKLKLAPPPEGRRRKWTDYIKIALSFIISVVTNGKFWYFSMLMAASFAGFFVSPFFLVFHFSIYFLDFDSGRQLVLAIQRSGINILNTFVLAVLAIYVFAVVTFLVFKDPTRVDKGDGPPCDTFYQCMGAHMLTGIMGDISNLFNSDLWDTVPEAVDMDGLQQARTIFVLFFFMIWNFVLSNIFVGLIASAFEAIRDDQNTITTDRLSRCLVCSIEMYDFNQKIEGGFDEHILHQHNPLMYVFFLHHLRATEKEDYTGAESIVSSTLTNAKTSTSKGAWLPVDRSLAIEHAEQMATQEKALADAANAKKDSGAGAQ</sequence>
<dbReference type="KEGG" id="cre:CHLRE_16g665450v5"/>
<name>A0A2K3CTW4_CHLRE</name>